<organism evidence="1 2">
    <name type="scientific">Paraburkholderia metrosideri</name>
    <dbReference type="NCBI Taxonomy" id="580937"/>
    <lineage>
        <taxon>Bacteria</taxon>
        <taxon>Pseudomonadati</taxon>
        <taxon>Pseudomonadota</taxon>
        <taxon>Betaproteobacteria</taxon>
        <taxon>Burkholderiales</taxon>
        <taxon>Burkholderiaceae</taxon>
        <taxon>Paraburkholderia</taxon>
    </lineage>
</organism>
<reference evidence="1 2" key="1">
    <citation type="submission" date="2020-10" db="EMBL/GenBank/DDBJ databases">
        <authorList>
            <person name="Peeters C."/>
        </authorList>
    </citation>
    <scope>NUCLEOTIDE SEQUENCE [LARGE SCALE GENOMIC DNA]</scope>
    <source>
        <strain evidence="1 2">LMG 28140</strain>
    </source>
</reference>
<proteinExistence type="predicted"/>
<dbReference type="EMBL" id="CAJHCP010000019">
    <property type="protein sequence ID" value="CAD6557755.1"/>
    <property type="molecule type" value="Genomic_DNA"/>
</dbReference>
<name>A0ABM8P6T5_9BURK</name>
<protein>
    <submittedName>
        <fullName evidence="1">Uncharacterized protein</fullName>
    </submittedName>
</protein>
<comment type="caution">
    <text evidence="1">The sequence shown here is derived from an EMBL/GenBank/DDBJ whole genome shotgun (WGS) entry which is preliminary data.</text>
</comment>
<sequence>MRNNRSTMISLDMLTNDAPEGRRKSCTKLAKRRSGGLAHQSLAPTFNPFPDNTRLLCC</sequence>
<evidence type="ECO:0000313" key="1">
    <source>
        <dbReference type="EMBL" id="CAD6557755.1"/>
    </source>
</evidence>
<gene>
    <name evidence="1" type="ORF">LMG28140_06228</name>
</gene>
<accession>A0ABM8P6T5</accession>
<keyword evidence="2" id="KW-1185">Reference proteome</keyword>
<dbReference type="Proteomes" id="UP000598032">
    <property type="component" value="Unassembled WGS sequence"/>
</dbReference>
<evidence type="ECO:0000313" key="2">
    <source>
        <dbReference type="Proteomes" id="UP000598032"/>
    </source>
</evidence>